<dbReference type="Proteomes" id="UP001165063">
    <property type="component" value="Unassembled WGS sequence"/>
</dbReference>
<evidence type="ECO:0000313" key="3">
    <source>
        <dbReference type="EMBL" id="GMG23001.1"/>
    </source>
</evidence>
<name>A0A9W6YXI5_AMBMO</name>
<keyword evidence="4" id="KW-1185">Reference proteome</keyword>
<evidence type="ECO:0000256" key="1">
    <source>
        <dbReference type="SAM" id="MobiDB-lite"/>
    </source>
</evidence>
<gene>
    <name evidence="3" type="ORF">Amon01_000272800</name>
</gene>
<organism evidence="3 4">
    <name type="scientific">Ambrosiozyma monospora</name>
    <name type="common">Yeast</name>
    <name type="synonym">Endomycopsis monosporus</name>
    <dbReference type="NCBI Taxonomy" id="43982"/>
    <lineage>
        <taxon>Eukaryota</taxon>
        <taxon>Fungi</taxon>
        <taxon>Dikarya</taxon>
        <taxon>Ascomycota</taxon>
        <taxon>Saccharomycotina</taxon>
        <taxon>Pichiomycetes</taxon>
        <taxon>Pichiales</taxon>
        <taxon>Pichiaceae</taxon>
        <taxon>Ambrosiozyma</taxon>
    </lineage>
</organism>
<comment type="caution">
    <text evidence="3">The sequence shown here is derived from an EMBL/GenBank/DDBJ whole genome shotgun (WGS) entry which is preliminary data.</text>
</comment>
<accession>A0A9W6YXI5</accession>
<proteinExistence type="predicted"/>
<feature type="compositionally biased region" description="Low complexity" evidence="1">
    <location>
        <begin position="174"/>
        <end position="183"/>
    </location>
</feature>
<dbReference type="EMBL" id="BSXU01001030">
    <property type="protein sequence ID" value="GMG23001.1"/>
    <property type="molecule type" value="Genomic_DNA"/>
</dbReference>
<feature type="chain" id="PRO_5040822664" evidence="2">
    <location>
        <begin position="24"/>
        <end position="299"/>
    </location>
</feature>
<feature type="compositionally biased region" description="Basic residues" evidence="1">
    <location>
        <begin position="146"/>
        <end position="158"/>
    </location>
</feature>
<keyword evidence="2" id="KW-0732">Signal</keyword>
<feature type="region of interest" description="Disordered" evidence="1">
    <location>
        <begin position="137"/>
        <end position="192"/>
    </location>
</feature>
<sequence>MKLSNSLLLTILTTIAIGHPIEGIDDSVKDIETQFEETMFPNKELQAPTEMINEDYTKNNEVVSFAELDEVESSFELDDLEFEPSTGSEPELEAEESLEGSQLKESEVSATNQGGFPMKKKKKTTIWNIGPKILGGMLGRSNRASSKSKGKGKGKSKGKGNTWAWPGTSKGKGKTNSNGGISNDMNGNAPDDDSDAMAIITLNIGDLDKPVSSEGVMQASTTSINVVKRAAAGDDVGPTTITTTEIVYGYGGWIVDGASFTATTLDTSFVSTETHTGRGGGVESSDFSSLSWPIETSII</sequence>
<protein>
    <submittedName>
        <fullName evidence="3">Unnamed protein product</fullName>
    </submittedName>
</protein>
<evidence type="ECO:0000256" key="2">
    <source>
        <dbReference type="SAM" id="SignalP"/>
    </source>
</evidence>
<dbReference type="AlphaFoldDB" id="A0A9W6YXI5"/>
<feature type="signal peptide" evidence="2">
    <location>
        <begin position="1"/>
        <end position="23"/>
    </location>
</feature>
<reference evidence="3" key="1">
    <citation type="submission" date="2023-04" db="EMBL/GenBank/DDBJ databases">
        <title>Ambrosiozyma monospora NBRC 1965.</title>
        <authorList>
            <person name="Ichikawa N."/>
            <person name="Sato H."/>
            <person name="Tonouchi N."/>
        </authorList>
    </citation>
    <scope>NUCLEOTIDE SEQUENCE</scope>
    <source>
        <strain evidence="3">NBRC 1965</strain>
    </source>
</reference>
<evidence type="ECO:0000313" key="4">
    <source>
        <dbReference type="Proteomes" id="UP001165063"/>
    </source>
</evidence>
<feature type="region of interest" description="Disordered" evidence="1">
    <location>
        <begin position="80"/>
        <end position="117"/>
    </location>
</feature>